<name>A0ABD5XNI4_9EURY</name>
<sequence>MNGAAGSNARDPERVADAGHDPSRHADLQALVLDASTTLISANPDELDTKLRWTLSSVATGLDAEFAAVYGDVAAGDDGAGDGPDGAEFELVNSWSRDGGDAAAADREAGVGPLVARVRDEGVVRLPRLSDDEAPPECARLREAGVESVLAVPVVMDWELWGVLAFAGPRPRHRWDDHEVVLVRSLADMIADSLARVERERRLAAQNRRLEEFASVVTHDLRNP</sequence>
<reference evidence="3 4" key="1">
    <citation type="journal article" date="2019" name="Int. J. Syst. Evol. Microbiol.">
        <title>The Global Catalogue of Microorganisms (GCM) 10K type strain sequencing project: providing services to taxonomists for standard genome sequencing and annotation.</title>
        <authorList>
            <consortium name="The Broad Institute Genomics Platform"/>
            <consortium name="The Broad Institute Genome Sequencing Center for Infectious Disease"/>
            <person name="Wu L."/>
            <person name="Ma J."/>
        </authorList>
    </citation>
    <scope>NUCLEOTIDE SEQUENCE [LARGE SCALE GENOMIC DNA]</scope>
    <source>
        <strain evidence="3 4">DT92</strain>
    </source>
</reference>
<protein>
    <submittedName>
        <fullName evidence="3">GAF domain-containing protein</fullName>
    </submittedName>
</protein>
<proteinExistence type="predicted"/>
<dbReference type="SUPFAM" id="SSF55781">
    <property type="entry name" value="GAF domain-like"/>
    <property type="match status" value="1"/>
</dbReference>
<evidence type="ECO:0000313" key="3">
    <source>
        <dbReference type="EMBL" id="MFC7136740.1"/>
    </source>
</evidence>
<dbReference type="EMBL" id="JBHSZG010000001">
    <property type="protein sequence ID" value="MFC7136740.1"/>
    <property type="molecule type" value="Genomic_DNA"/>
</dbReference>
<accession>A0ABD5XNI4</accession>
<dbReference type="AlphaFoldDB" id="A0ABD5XNI4"/>
<feature type="region of interest" description="Disordered" evidence="1">
    <location>
        <begin position="1"/>
        <end position="23"/>
    </location>
</feature>
<dbReference type="InterPro" id="IPR029016">
    <property type="entry name" value="GAF-like_dom_sf"/>
</dbReference>
<feature type="compositionally biased region" description="Basic and acidic residues" evidence="1">
    <location>
        <begin position="10"/>
        <end position="23"/>
    </location>
</feature>
<evidence type="ECO:0000256" key="1">
    <source>
        <dbReference type="SAM" id="MobiDB-lite"/>
    </source>
</evidence>
<dbReference type="Pfam" id="PF01590">
    <property type="entry name" value="GAF"/>
    <property type="match status" value="1"/>
</dbReference>
<comment type="caution">
    <text evidence="3">The sequence shown here is derived from an EMBL/GenBank/DDBJ whole genome shotgun (WGS) entry which is preliminary data.</text>
</comment>
<dbReference type="Proteomes" id="UP001596368">
    <property type="component" value="Unassembled WGS sequence"/>
</dbReference>
<evidence type="ECO:0000313" key="4">
    <source>
        <dbReference type="Proteomes" id="UP001596368"/>
    </source>
</evidence>
<keyword evidence="4" id="KW-1185">Reference proteome</keyword>
<feature type="domain" description="GAF" evidence="2">
    <location>
        <begin position="50"/>
        <end position="204"/>
    </location>
</feature>
<dbReference type="InterPro" id="IPR003018">
    <property type="entry name" value="GAF"/>
</dbReference>
<evidence type="ECO:0000259" key="2">
    <source>
        <dbReference type="SMART" id="SM00065"/>
    </source>
</evidence>
<organism evidence="3 4">
    <name type="scientific">Halobaculum litoreum</name>
    <dbReference type="NCBI Taxonomy" id="3031998"/>
    <lineage>
        <taxon>Archaea</taxon>
        <taxon>Methanobacteriati</taxon>
        <taxon>Methanobacteriota</taxon>
        <taxon>Stenosarchaea group</taxon>
        <taxon>Halobacteria</taxon>
        <taxon>Halobacteriales</taxon>
        <taxon>Haloferacaceae</taxon>
        <taxon>Halobaculum</taxon>
    </lineage>
</organism>
<gene>
    <name evidence="3" type="ORF">ACFQRB_10040</name>
</gene>
<dbReference type="SMART" id="SM00065">
    <property type="entry name" value="GAF"/>
    <property type="match status" value="1"/>
</dbReference>
<dbReference type="Gene3D" id="3.30.450.40">
    <property type="match status" value="1"/>
</dbReference>